<evidence type="ECO:0000313" key="2">
    <source>
        <dbReference type="Proteomes" id="UP000250043"/>
    </source>
</evidence>
<dbReference type="AlphaFoldDB" id="A0A8E2ATJ8"/>
<evidence type="ECO:0000313" key="1">
    <source>
        <dbReference type="EMBL" id="OCH87887.1"/>
    </source>
</evidence>
<gene>
    <name evidence="1" type="ORF">OBBRIDRAFT_128696</name>
</gene>
<protein>
    <submittedName>
        <fullName evidence="1">Uncharacterized protein</fullName>
    </submittedName>
</protein>
<accession>A0A8E2ATJ8</accession>
<dbReference type="EMBL" id="KV722470">
    <property type="protein sequence ID" value="OCH87887.1"/>
    <property type="molecule type" value="Genomic_DNA"/>
</dbReference>
<dbReference type="Proteomes" id="UP000250043">
    <property type="component" value="Unassembled WGS sequence"/>
</dbReference>
<keyword evidence="2" id="KW-1185">Reference proteome</keyword>
<reference evidence="1 2" key="1">
    <citation type="submission" date="2016-07" db="EMBL/GenBank/DDBJ databases">
        <title>Draft genome of the white-rot fungus Obba rivulosa 3A-2.</title>
        <authorList>
            <consortium name="DOE Joint Genome Institute"/>
            <person name="Miettinen O."/>
            <person name="Riley R."/>
            <person name="Acob R."/>
            <person name="Barry K."/>
            <person name="Cullen D."/>
            <person name="De Vries R."/>
            <person name="Hainaut M."/>
            <person name="Hatakka A."/>
            <person name="Henrissat B."/>
            <person name="Hilden K."/>
            <person name="Kuo R."/>
            <person name="Labutti K."/>
            <person name="Lipzen A."/>
            <person name="Makela M.R."/>
            <person name="Sandor L."/>
            <person name="Spatafora J.W."/>
            <person name="Grigoriev I.V."/>
            <person name="Hibbett D.S."/>
        </authorList>
    </citation>
    <scope>NUCLEOTIDE SEQUENCE [LARGE SCALE GENOMIC DNA]</scope>
    <source>
        <strain evidence="1 2">3A-2</strain>
    </source>
</reference>
<name>A0A8E2ATJ8_9APHY</name>
<organism evidence="1 2">
    <name type="scientific">Obba rivulosa</name>
    <dbReference type="NCBI Taxonomy" id="1052685"/>
    <lineage>
        <taxon>Eukaryota</taxon>
        <taxon>Fungi</taxon>
        <taxon>Dikarya</taxon>
        <taxon>Basidiomycota</taxon>
        <taxon>Agaricomycotina</taxon>
        <taxon>Agaricomycetes</taxon>
        <taxon>Polyporales</taxon>
        <taxon>Gelatoporiaceae</taxon>
        <taxon>Obba</taxon>
    </lineage>
</organism>
<proteinExistence type="predicted"/>
<sequence length="151" mass="16666">MHLWPPSHVSKRVQLGRSLSADMVCGISSMTRTRHSTRGSNDRRKSLPPKVDLVRDAITSPSSVSVVASLVSLSDSSGLPVEARRGLHGFAFIRRRPSKIPSFPPQFSPSSARDKRLRGELISSRPKSIRRRLACHALLSRRPPTGARALR</sequence>